<proteinExistence type="predicted"/>
<evidence type="ECO:0000313" key="3">
    <source>
        <dbReference type="Proteomes" id="UP000282971"/>
    </source>
</evidence>
<evidence type="ECO:0000313" key="2">
    <source>
        <dbReference type="EMBL" id="RVT94467.1"/>
    </source>
</evidence>
<sequence length="394" mass="42179">MAGVLDGIRVLDFGRYVAGPYGATVLADFGADVIRIERRQGGEDRLVAPITDDGEGSIFLQMSRNKRSVAIDTRTPESKEVLRRLIESADVVMANVPDSALAGMGIDYETLEAIKPDIILSNVSSFGPVGPWKDKGGFDSVGQAMSGGVHLTGTADQPYRTPISWVDHATGLYAAIGVMMALWERNRSGRGQQIDGSLLGSAVSFSTTYLVEQAALGIDRTAIGNRSFINGPTDIYKTTDGWIVTQVVSNPLFKRWTKLMGEPEWLDDPRFASDGTRGDNGDVLSERMGKWCAERSSDQAIAELGAAGIPAAPILSPREVLAHPQVEAMGMKQQVAYPGLADGATLFRMPVNLSETPADIRTPPPTLGQHTGDVLTELGFSADEVAALRASETI</sequence>
<dbReference type="PANTHER" id="PTHR48207">
    <property type="entry name" value="SUCCINATE--HYDROXYMETHYLGLUTARATE COA-TRANSFERASE"/>
    <property type="match status" value="1"/>
</dbReference>
<comment type="caution">
    <text evidence="2">The sequence shown here is derived from an EMBL/GenBank/DDBJ whole genome shotgun (WGS) entry which is preliminary data.</text>
</comment>
<dbReference type="InterPro" id="IPR003673">
    <property type="entry name" value="CoA-Trfase_fam_III"/>
</dbReference>
<dbReference type="InterPro" id="IPR050483">
    <property type="entry name" value="CoA-transferase_III_domain"/>
</dbReference>
<accession>A0A437MA04</accession>
<dbReference type="RefSeq" id="WP_127743998.1">
    <property type="nucleotide sequence ID" value="NZ_SACN01000001.1"/>
</dbReference>
<protein>
    <submittedName>
        <fullName evidence="2">CoA transferase</fullName>
    </submittedName>
</protein>
<keyword evidence="1 2" id="KW-0808">Transferase</keyword>
<dbReference type="GO" id="GO:0008410">
    <property type="term" value="F:CoA-transferase activity"/>
    <property type="evidence" value="ECO:0007669"/>
    <property type="project" value="TreeGrafter"/>
</dbReference>
<evidence type="ECO:0000256" key="1">
    <source>
        <dbReference type="ARBA" id="ARBA00022679"/>
    </source>
</evidence>
<dbReference type="EMBL" id="SACN01000001">
    <property type="protein sequence ID" value="RVT94467.1"/>
    <property type="molecule type" value="Genomic_DNA"/>
</dbReference>
<dbReference type="PANTHER" id="PTHR48207:SF3">
    <property type="entry name" value="SUCCINATE--HYDROXYMETHYLGLUTARATE COA-TRANSFERASE"/>
    <property type="match status" value="1"/>
</dbReference>
<dbReference type="SUPFAM" id="SSF89796">
    <property type="entry name" value="CoA-transferase family III (CaiB/BaiF)"/>
    <property type="match status" value="1"/>
</dbReference>
<name>A0A437MA04_9SPHN</name>
<dbReference type="InterPro" id="IPR044855">
    <property type="entry name" value="CoA-Trfase_III_dom3_sf"/>
</dbReference>
<dbReference type="AlphaFoldDB" id="A0A437MA04"/>
<dbReference type="Gene3D" id="3.40.50.10540">
    <property type="entry name" value="Crotonobetainyl-coa:carnitine coa-transferase, domain 1"/>
    <property type="match status" value="1"/>
</dbReference>
<gene>
    <name evidence="2" type="ORF">EOD43_11710</name>
</gene>
<dbReference type="Pfam" id="PF02515">
    <property type="entry name" value="CoA_transf_3"/>
    <property type="match status" value="1"/>
</dbReference>
<dbReference type="Proteomes" id="UP000282971">
    <property type="component" value="Unassembled WGS sequence"/>
</dbReference>
<dbReference type="OrthoDB" id="5720311at2"/>
<dbReference type="Gene3D" id="3.30.1540.10">
    <property type="entry name" value="formyl-coa transferase, domain 3"/>
    <property type="match status" value="1"/>
</dbReference>
<organism evidence="2 3">
    <name type="scientific">Sphingomonas crocodyli</name>
    <dbReference type="NCBI Taxonomy" id="1979270"/>
    <lineage>
        <taxon>Bacteria</taxon>
        <taxon>Pseudomonadati</taxon>
        <taxon>Pseudomonadota</taxon>
        <taxon>Alphaproteobacteria</taxon>
        <taxon>Sphingomonadales</taxon>
        <taxon>Sphingomonadaceae</taxon>
        <taxon>Sphingomonas</taxon>
    </lineage>
</organism>
<reference evidence="2 3" key="1">
    <citation type="submission" date="2019-01" db="EMBL/GenBank/DDBJ databases">
        <authorList>
            <person name="Chen W.-M."/>
        </authorList>
    </citation>
    <scope>NUCLEOTIDE SEQUENCE [LARGE SCALE GENOMIC DNA]</scope>
    <source>
        <strain evidence="2 3">CCP-7</strain>
    </source>
</reference>
<dbReference type="InterPro" id="IPR023606">
    <property type="entry name" value="CoA-Trfase_III_dom_1_sf"/>
</dbReference>
<keyword evidence="3" id="KW-1185">Reference proteome</keyword>